<protein>
    <submittedName>
        <fullName evidence="2">Uncharacterized protein</fullName>
    </submittedName>
</protein>
<name>A0A0N0RXQ6_9EURO</name>
<proteinExistence type="predicted"/>
<accession>A0A0N0RXQ6</accession>
<dbReference type="EMBL" id="LHQQ01000261">
    <property type="protein sequence ID" value="KOS38279.1"/>
    <property type="molecule type" value="Genomic_DNA"/>
</dbReference>
<gene>
    <name evidence="2" type="ORF">ACN38_g10904</name>
</gene>
<keyword evidence="1" id="KW-0472">Membrane</keyword>
<sequence>MYIYFLLLVHIPGGPFYEGLNRGVSALFVPNINLDINSNPMCLEIEKKRYNDIESHDFIVFDYFVIISPRATGAVYIYIYILCARCNLLFTAWALP</sequence>
<evidence type="ECO:0000313" key="2">
    <source>
        <dbReference type="EMBL" id="KOS38279.1"/>
    </source>
</evidence>
<keyword evidence="1" id="KW-0812">Transmembrane</keyword>
<dbReference type="Proteomes" id="UP000037696">
    <property type="component" value="Unassembled WGS sequence"/>
</dbReference>
<evidence type="ECO:0000313" key="3">
    <source>
        <dbReference type="Proteomes" id="UP000037696"/>
    </source>
</evidence>
<dbReference type="AlphaFoldDB" id="A0A0N0RXQ6"/>
<keyword evidence="1" id="KW-1133">Transmembrane helix</keyword>
<keyword evidence="3" id="KW-1185">Reference proteome</keyword>
<comment type="caution">
    <text evidence="2">The sequence shown here is derived from an EMBL/GenBank/DDBJ whole genome shotgun (WGS) entry which is preliminary data.</text>
</comment>
<organism evidence="2 3">
    <name type="scientific">Penicillium nordicum</name>
    <dbReference type="NCBI Taxonomy" id="229535"/>
    <lineage>
        <taxon>Eukaryota</taxon>
        <taxon>Fungi</taxon>
        <taxon>Dikarya</taxon>
        <taxon>Ascomycota</taxon>
        <taxon>Pezizomycotina</taxon>
        <taxon>Eurotiomycetes</taxon>
        <taxon>Eurotiomycetidae</taxon>
        <taxon>Eurotiales</taxon>
        <taxon>Aspergillaceae</taxon>
        <taxon>Penicillium</taxon>
    </lineage>
</organism>
<evidence type="ECO:0000256" key="1">
    <source>
        <dbReference type="SAM" id="Phobius"/>
    </source>
</evidence>
<reference evidence="2 3" key="1">
    <citation type="submission" date="2015-08" db="EMBL/GenBank/DDBJ databases">
        <title>Genome sequencing of Penicillium nordicum.</title>
        <authorList>
            <person name="Nguyen H.D."/>
            <person name="Seifert K.A."/>
        </authorList>
    </citation>
    <scope>NUCLEOTIDE SEQUENCE [LARGE SCALE GENOMIC DNA]</scope>
    <source>
        <strain evidence="2 3">DAOMC 185683</strain>
    </source>
</reference>
<feature type="transmembrane region" description="Helical" evidence="1">
    <location>
        <begin position="75"/>
        <end position="95"/>
    </location>
</feature>